<gene>
    <name evidence="1" type="ORF">HF521_010483</name>
</gene>
<organism evidence="1 2">
    <name type="scientific">Silurus meridionalis</name>
    <name type="common">Southern catfish</name>
    <name type="synonym">Silurus soldatovi meridionalis</name>
    <dbReference type="NCBI Taxonomy" id="175797"/>
    <lineage>
        <taxon>Eukaryota</taxon>
        <taxon>Metazoa</taxon>
        <taxon>Chordata</taxon>
        <taxon>Craniata</taxon>
        <taxon>Vertebrata</taxon>
        <taxon>Euteleostomi</taxon>
        <taxon>Actinopterygii</taxon>
        <taxon>Neopterygii</taxon>
        <taxon>Teleostei</taxon>
        <taxon>Ostariophysi</taxon>
        <taxon>Siluriformes</taxon>
        <taxon>Siluridae</taxon>
        <taxon>Silurus</taxon>
    </lineage>
</organism>
<dbReference type="Gene3D" id="2.60.40.770">
    <property type="match status" value="1"/>
</dbReference>
<comment type="caution">
    <text evidence="1">The sequence shown here is derived from an EMBL/GenBank/DDBJ whole genome shotgun (WGS) entry which is preliminary data.</text>
</comment>
<accession>A0A8T0AM45</accession>
<evidence type="ECO:0000313" key="2">
    <source>
        <dbReference type="Proteomes" id="UP000606274"/>
    </source>
</evidence>
<dbReference type="Proteomes" id="UP000606274">
    <property type="component" value="Unassembled WGS sequence"/>
</dbReference>
<keyword evidence="2" id="KW-1185">Reference proteome</keyword>
<evidence type="ECO:0008006" key="3">
    <source>
        <dbReference type="Google" id="ProtNLM"/>
    </source>
</evidence>
<reference evidence="1" key="1">
    <citation type="submission" date="2020-08" db="EMBL/GenBank/DDBJ databases">
        <title>Chromosome-level assembly of Southern catfish (Silurus meridionalis) provides insights into visual adaptation to the nocturnal and benthic lifestyles.</title>
        <authorList>
            <person name="Zhang Y."/>
            <person name="Wang D."/>
            <person name="Peng Z."/>
        </authorList>
    </citation>
    <scope>NUCLEOTIDE SEQUENCE</scope>
    <source>
        <strain evidence="1">SWU-2019-XX</strain>
        <tissue evidence="1">Muscle</tissue>
    </source>
</reference>
<name>A0A8T0AM45_SILME</name>
<proteinExistence type="predicted"/>
<evidence type="ECO:0000313" key="1">
    <source>
        <dbReference type="EMBL" id="KAF7692873.1"/>
    </source>
</evidence>
<dbReference type="AlphaFoldDB" id="A0A8T0AM45"/>
<dbReference type="EMBL" id="JABFDY010000020">
    <property type="protein sequence ID" value="KAF7692873.1"/>
    <property type="molecule type" value="Genomic_DNA"/>
</dbReference>
<sequence>MQLICSSNSLSIWGEYEGPVHHFQIRMGSCSNGMNIINVNYTLITKFTLVRVGYQIRSYYRDQLWVEFFQAPVPCSDLKFCNIVKGEFTVVQVGWHMSIVYKNNTWVEETRALSPCEDFRICDVIKGETIHETFPVSIKPYLIPDGEYRLLLTVNIIDEFNMELTLRGKLTVHVRNER</sequence>
<protein>
    <recommendedName>
        <fullName evidence="3">Lymphocyte antigen 96</fullName>
    </recommendedName>
</protein>